<proteinExistence type="predicted"/>
<comment type="caution">
    <text evidence="2">The sequence shown here is derived from an EMBL/GenBank/DDBJ whole genome shotgun (WGS) entry which is preliminary data.</text>
</comment>
<evidence type="ECO:0000256" key="1">
    <source>
        <dbReference type="SAM" id="MobiDB-lite"/>
    </source>
</evidence>
<feature type="compositionally biased region" description="Basic and acidic residues" evidence="1">
    <location>
        <begin position="19"/>
        <end position="31"/>
    </location>
</feature>
<dbReference type="Proteomes" id="UP001338125">
    <property type="component" value="Unassembled WGS sequence"/>
</dbReference>
<gene>
    <name evidence="2" type="ORF">PT974_05726</name>
</gene>
<evidence type="ECO:0000313" key="2">
    <source>
        <dbReference type="EMBL" id="KAK5992323.1"/>
    </source>
</evidence>
<accession>A0ABR0SJL5</accession>
<organism evidence="2 3">
    <name type="scientific">Cladobotryum mycophilum</name>
    <dbReference type="NCBI Taxonomy" id="491253"/>
    <lineage>
        <taxon>Eukaryota</taxon>
        <taxon>Fungi</taxon>
        <taxon>Dikarya</taxon>
        <taxon>Ascomycota</taxon>
        <taxon>Pezizomycotina</taxon>
        <taxon>Sordariomycetes</taxon>
        <taxon>Hypocreomycetidae</taxon>
        <taxon>Hypocreales</taxon>
        <taxon>Hypocreaceae</taxon>
        <taxon>Cladobotryum</taxon>
    </lineage>
</organism>
<feature type="compositionally biased region" description="Basic and acidic residues" evidence="1">
    <location>
        <begin position="1"/>
        <end position="10"/>
    </location>
</feature>
<sequence length="82" mass="8882">MSTGDIDRLGQGEYGNNRSLEDRTQTHTKGDLEDDGSGPRGFRLQVAVETVSKNKEVKVDATQSVTAIVIIIIMATKQCALC</sequence>
<protein>
    <submittedName>
        <fullName evidence="2">Uncharacterized protein</fullName>
    </submittedName>
</protein>
<keyword evidence="3" id="KW-1185">Reference proteome</keyword>
<dbReference type="EMBL" id="JAVFKD010000012">
    <property type="protein sequence ID" value="KAK5992323.1"/>
    <property type="molecule type" value="Genomic_DNA"/>
</dbReference>
<evidence type="ECO:0000313" key="3">
    <source>
        <dbReference type="Proteomes" id="UP001338125"/>
    </source>
</evidence>
<reference evidence="2 3" key="1">
    <citation type="submission" date="2024-01" db="EMBL/GenBank/DDBJ databases">
        <title>Complete genome of Cladobotryum mycophilum ATHUM6906.</title>
        <authorList>
            <person name="Christinaki A.C."/>
            <person name="Myridakis A.I."/>
            <person name="Kouvelis V.N."/>
        </authorList>
    </citation>
    <scope>NUCLEOTIDE SEQUENCE [LARGE SCALE GENOMIC DNA]</scope>
    <source>
        <strain evidence="2 3">ATHUM6906</strain>
    </source>
</reference>
<name>A0ABR0SJL5_9HYPO</name>
<feature type="region of interest" description="Disordered" evidence="1">
    <location>
        <begin position="1"/>
        <end position="40"/>
    </location>
</feature>